<reference evidence="2" key="1">
    <citation type="journal article" date="2019" name="Int. J. Syst. Evol. Microbiol.">
        <title>The Global Catalogue of Microorganisms (GCM) 10K type strain sequencing project: providing services to taxonomists for standard genome sequencing and annotation.</title>
        <authorList>
            <consortium name="The Broad Institute Genomics Platform"/>
            <consortium name="The Broad Institute Genome Sequencing Center for Infectious Disease"/>
            <person name="Wu L."/>
            <person name="Ma J."/>
        </authorList>
    </citation>
    <scope>NUCLEOTIDE SEQUENCE [LARGE SCALE GENOMIC DNA]</scope>
    <source>
        <strain evidence="2">CGMCC 4.7319</strain>
    </source>
</reference>
<proteinExistence type="predicted"/>
<dbReference type="RefSeq" id="WP_189155654.1">
    <property type="nucleotide sequence ID" value="NZ_BMNC01000004.1"/>
</dbReference>
<evidence type="ECO:0000313" key="1">
    <source>
        <dbReference type="EMBL" id="GGM93289.1"/>
    </source>
</evidence>
<comment type="caution">
    <text evidence="1">The sequence shown here is derived from an EMBL/GenBank/DDBJ whole genome shotgun (WGS) entry which is preliminary data.</text>
</comment>
<protein>
    <submittedName>
        <fullName evidence="1">Uncharacterized protein</fullName>
    </submittedName>
</protein>
<keyword evidence="2" id="KW-1185">Reference proteome</keyword>
<gene>
    <name evidence="1" type="ORF">GCM10011609_33460</name>
</gene>
<organism evidence="1 2">
    <name type="scientific">Lentzea pudingi</name>
    <dbReference type="NCBI Taxonomy" id="1789439"/>
    <lineage>
        <taxon>Bacteria</taxon>
        <taxon>Bacillati</taxon>
        <taxon>Actinomycetota</taxon>
        <taxon>Actinomycetes</taxon>
        <taxon>Pseudonocardiales</taxon>
        <taxon>Pseudonocardiaceae</taxon>
        <taxon>Lentzea</taxon>
    </lineage>
</organism>
<evidence type="ECO:0000313" key="2">
    <source>
        <dbReference type="Proteomes" id="UP000597656"/>
    </source>
</evidence>
<sequence length="155" mass="16645">MDLVIDPPQAVGSIRIGMPFEEALQLVRGIEGFRLQAPTGGYMSPGFAHFDSGMSISIGADRSGAVEAIEVYRPKQGVNVFFRNIEIFAEEADEVIRLLAGEAEVVVEDNGLRVVAPQLLLVLARDVLPGGGDAESGRHFESALIATPGYYDDLL</sequence>
<dbReference type="Proteomes" id="UP000597656">
    <property type="component" value="Unassembled WGS sequence"/>
</dbReference>
<name>A0ABQ2HYQ9_9PSEU</name>
<dbReference type="EMBL" id="BMNC01000004">
    <property type="protein sequence ID" value="GGM93289.1"/>
    <property type="molecule type" value="Genomic_DNA"/>
</dbReference>
<accession>A0ABQ2HYQ9</accession>